<evidence type="ECO:0000313" key="4">
    <source>
        <dbReference type="Proteomes" id="UP000593591"/>
    </source>
</evidence>
<evidence type="ECO:0000313" key="3">
    <source>
        <dbReference type="Proteomes" id="UP000578697"/>
    </source>
</evidence>
<keyword evidence="3" id="KW-1185">Reference proteome</keyword>
<dbReference type="Proteomes" id="UP000593591">
    <property type="component" value="Chromosome"/>
</dbReference>
<evidence type="ECO:0000313" key="1">
    <source>
        <dbReference type="EMBL" id="MBB5217867.1"/>
    </source>
</evidence>
<reference evidence="1 3" key="2">
    <citation type="submission" date="2020-08" db="EMBL/GenBank/DDBJ databases">
        <title>Genomic Encyclopedia of Type Strains, Phase IV (KMG-IV): sequencing the most valuable type-strain genomes for metagenomic binning, comparative biology and taxonomic classification.</title>
        <authorList>
            <person name="Goeker M."/>
        </authorList>
    </citation>
    <scope>NUCLEOTIDE SEQUENCE [LARGE SCALE GENOMIC DNA]</scope>
    <source>
        <strain evidence="1 3">DSM 103679</strain>
    </source>
</reference>
<accession>A0A840S882</accession>
<proteinExistence type="predicted"/>
<dbReference type="KEGG" id="trc:DYE49_08050"/>
<dbReference type="EMBL" id="JACHFR010000001">
    <property type="protein sequence ID" value="MBB5217867.1"/>
    <property type="molecule type" value="Genomic_DNA"/>
</dbReference>
<gene>
    <name evidence="2" type="ORF">DYE49_08050</name>
    <name evidence="1" type="ORF">HNP77_000211</name>
</gene>
<reference evidence="2 4" key="1">
    <citation type="submission" date="2018-08" db="EMBL/GenBank/DDBJ databases">
        <title>The first complete genome of Treponema rectale (CHPAT), a commensal spirochete of the bovine rectum.</title>
        <authorList>
            <person name="Staton G.J."/>
            <person name="Clegg S.R."/>
            <person name="Carter S.D."/>
            <person name="Radford A.D."/>
            <person name="Darby A."/>
            <person name="Hall N."/>
            <person name="Birtles R.J."/>
            <person name="Evans N.J."/>
        </authorList>
    </citation>
    <scope>NUCLEOTIDE SEQUENCE [LARGE SCALE GENOMIC DNA]</scope>
    <source>
        <strain evidence="2 4">CHPA</strain>
    </source>
</reference>
<dbReference type="Proteomes" id="UP000578697">
    <property type="component" value="Unassembled WGS sequence"/>
</dbReference>
<evidence type="ECO:0000313" key="2">
    <source>
        <dbReference type="EMBL" id="QOS40409.1"/>
    </source>
</evidence>
<dbReference type="RefSeq" id="WP_184651311.1">
    <property type="nucleotide sequence ID" value="NZ_JACHFR010000001.1"/>
</dbReference>
<protein>
    <submittedName>
        <fullName evidence="1">Uncharacterized protein</fullName>
    </submittedName>
</protein>
<organism evidence="1 3">
    <name type="scientific">Treponema rectale</name>
    <dbReference type="NCBI Taxonomy" id="744512"/>
    <lineage>
        <taxon>Bacteria</taxon>
        <taxon>Pseudomonadati</taxon>
        <taxon>Spirochaetota</taxon>
        <taxon>Spirochaetia</taxon>
        <taxon>Spirochaetales</taxon>
        <taxon>Treponemataceae</taxon>
        <taxon>Treponema</taxon>
    </lineage>
</organism>
<dbReference type="EMBL" id="CP031517">
    <property type="protein sequence ID" value="QOS40409.1"/>
    <property type="molecule type" value="Genomic_DNA"/>
</dbReference>
<name>A0A840S882_9SPIR</name>
<dbReference type="AlphaFoldDB" id="A0A840S882"/>
<sequence>MISTKEELLKFISDMQKKSPDSFTEMEVLPSAIDQKTAALLQELWCSLNIPLESTQKNNALLFDKKLYSSKAKILNDTGLVFGFTMSFGKPEADTFRAFRDRLDFAVSLYPNHINFPQLEDGKLPRSTAFFSSKDLDFARGMAFACHTFYTCGRAVTWFNTILQALKINASSFFSDFDEWQQCNNCSYITDFRPEEHPHLEIEKMQLNFLKEKFEEKHKQHLFPAVTDIIKLNGAFSRLTAENEEAVIETSYNPEDIFSPYAMNITSFVENVTMENCSVKIFFNRDEPDFKIL</sequence>